<dbReference type="SMART" id="SM00267">
    <property type="entry name" value="GGDEF"/>
    <property type="match status" value="1"/>
</dbReference>
<dbReference type="PANTHER" id="PTHR44757">
    <property type="entry name" value="DIGUANYLATE CYCLASE DGCP"/>
    <property type="match status" value="1"/>
</dbReference>
<dbReference type="Pfam" id="PF13426">
    <property type="entry name" value="PAS_9"/>
    <property type="match status" value="2"/>
</dbReference>
<dbReference type="InterPro" id="IPR001610">
    <property type="entry name" value="PAC"/>
</dbReference>
<evidence type="ECO:0000259" key="10">
    <source>
        <dbReference type="PROSITE" id="PS50883"/>
    </source>
</evidence>
<dbReference type="CDD" id="cd00130">
    <property type="entry name" value="PAS"/>
    <property type="match status" value="3"/>
</dbReference>
<dbReference type="NCBIfam" id="TIGR00229">
    <property type="entry name" value="sensory_box"/>
    <property type="match status" value="4"/>
</dbReference>
<proteinExistence type="predicted"/>
<evidence type="ECO:0000256" key="3">
    <source>
        <dbReference type="ARBA" id="ARBA00022475"/>
    </source>
</evidence>
<dbReference type="InterPro" id="IPR001633">
    <property type="entry name" value="EAL_dom"/>
</dbReference>
<dbReference type="PROSITE" id="PS50887">
    <property type="entry name" value="GGDEF"/>
    <property type="match status" value="1"/>
</dbReference>
<keyword evidence="4 7" id="KW-0812">Transmembrane</keyword>
<keyword evidence="3" id="KW-1003">Cell membrane</keyword>
<feature type="transmembrane region" description="Helical" evidence="7">
    <location>
        <begin position="144"/>
        <end position="164"/>
    </location>
</feature>
<evidence type="ECO:0000256" key="2">
    <source>
        <dbReference type="ARBA" id="ARBA00004651"/>
    </source>
</evidence>
<dbReference type="InterPro" id="IPR000700">
    <property type="entry name" value="PAS-assoc_C"/>
</dbReference>
<dbReference type="CDD" id="cd01949">
    <property type="entry name" value="GGDEF"/>
    <property type="match status" value="1"/>
</dbReference>
<dbReference type="SMART" id="SM00091">
    <property type="entry name" value="PAS"/>
    <property type="match status" value="4"/>
</dbReference>
<comment type="subcellular location">
    <subcellularLocation>
        <location evidence="2">Cell membrane</location>
        <topology evidence="2">Multi-pass membrane protein</topology>
    </subcellularLocation>
</comment>
<dbReference type="PROSITE" id="PS50883">
    <property type="entry name" value="EAL"/>
    <property type="match status" value="1"/>
</dbReference>
<dbReference type="SUPFAM" id="SSF55073">
    <property type="entry name" value="Nucleotide cyclase"/>
    <property type="match status" value="1"/>
</dbReference>
<gene>
    <name evidence="12" type="ORF">EGC82_04485</name>
</gene>
<dbReference type="EMBL" id="CP034015">
    <property type="protein sequence ID" value="AZG72085.1"/>
    <property type="molecule type" value="Genomic_DNA"/>
</dbReference>
<dbReference type="InterPro" id="IPR052155">
    <property type="entry name" value="Biofilm_reg_signaling"/>
</dbReference>
<dbReference type="Pfam" id="PF07694">
    <property type="entry name" value="5TM-5TMR_LYT"/>
    <property type="match status" value="1"/>
</dbReference>
<feature type="domain" description="PAS" evidence="8">
    <location>
        <begin position="342"/>
        <end position="412"/>
    </location>
</feature>
<dbReference type="GO" id="GO:0071555">
    <property type="term" value="P:cell wall organization"/>
    <property type="evidence" value="ECO:0007669"/>
    <property type="project" value="InterPro"/>
</dbReference>
<dbReference type="InterPro" id="IPR013656">
    <property type="entry name" value="PAS_4"/>
</dbReference>
<evidence type="ECO:0000256" key="7">
    <source>
        <dbReference type="SAM" id="Phobius"/>
    </source>
</evidence>
<dbReference type="SMART" id="SM00052">
    <property type="entry name" value="EAL"/>
    <property type="match status" value="1"/>
</dbReference>
<feature type="domain" description="GGDEF" evidence="11">
    <location>
        <begin position="745"/>
        <end position="878"/>
    </location>
</feature>
<dbReference type="FunFam" id="3.30.70.270:FF:000001">
    <property type="entry name" value="Diguanylate cyclase domain protein"/>
    <property type="match status" value="1"/>
</dbReference>
<dbReference type="KEGG" id="slj:EGC82_04485"/>
<feature type="transmembrane region" description="Helical" evidence="7">
    <location>
        <begin position="170"/>
        <end position="193"/>
    </location>
</feature>
<dbReference type="PROSITE" id="PS50113">
    <property type="entry name" value="PAC"/>
    <property type="match status" value="2"/>
</dbReference>
<dbReference type="Gene3D" id="3.30.450.20">
    <property type="entry name" value="PAS domain"/>
    <property type="match status" value="4"/>
</dbReference>
<dbReference type="InterPro" id="IPR013655">
    <property type="entry name" value="PAS_fold_3"/>
</dbReference>
<dbReference type="Pfam" id="PF00563">
    <property type="entry name" value="EAL"/>
    <property type="match status" value="1"/>
</dbReference>
<feature type="domain" description="PAC" evidence="9">
    <location>
        <begin position="289"/>
        <end position="341"/>
    </location>
</feature>
<accession>A0A3G8LSA8</accession>
<evidence type="ECO:0000256" key="1">
    <source>
        <dbReference type="ARBA" id="ARBA00001946"/>
    </source>
</evidence>
<sequence>MTLPFTCGVPMDSFFSLLNNAVLLLALVVIFDAVRLQNIASIRYKSILSGIFIGVIAISVMSNPWELRPGIFFDARWILLSLSGLFFGFIPTLIATAFALCFRLYLSGDGIFIGSLIIVTSALVGLSWRYWLKKSNNRLNWKNILAMSFIVELVVIACLLLMPIEDRYKIFSTISLTLLSVFTAISFLLGLLLKRRIDNKKLAQELLRHQQLLETEKNLLQNIIDGIPDLIFYKSTDGKYLGCNKAFANEMTLTLDQIKGRTDHDFFSAQQAKKFIHDDTQALAQRATMVCEDKIVTANGIEHIYRTQKTPFTNIDGDILGIVGVSQDVAEKRHIEEQLQRSESTYHNIISTAQDGFVIASLDGSIVEVNQSFANMTGYTTDELISLSVNQIETDDKRQFSKRNLDRAKREQRFNYTSLHKHKQGHLYHVEVTVSYWDGDNGMFFCFVKDISERIEAEKKLLLSESKFRHIFERIPAISVQGYNKNREVIFWNQASENLYGYTKEQALGSKLEDLIIPAPYRQHVIDNVNTWITEGLPIPAEELLLMRSDGSNIQVYSSHTLINNTDNEAEMYCIDIDLSAQKKAEAQALTLSQAIEQSPISMILTDTNSKIEYVNSAFENISGYRAEEVIGQQTSILKSGLTPKSLYKELWEAISTGQAWQGELQNKKKNGDIFWEHAHIAPIFDSAGVTKHYLALKQDVTQYKQQEEKIIHQAHYDSLTGLPNRLLSLGRLSQMLKDAHRAKNHVAVLFLDLDDFKKVNDTLGHSVGDELLIKAATRLKSTIRESDVVGRLGGDEFIIILSNINAPAEVEIIASKLLKQFYTPFKLGSRELVSTISIGIALYPIDSEEPKELLKQADSAMYHSKDRGRNTYNFYTSQMNNDMNRRLRVEEQLRSALKRNELEVYFQPFVDIKSRKIVGGEALLRWNNTLLGQVTPDEFIPIAEQTGLIVSIGQYVIEIAFAAAKKWQQTYDPHFKIAVNVSPKQFRENTFVDMLKIQIDKYKINVNSIELEITEGVLLSGDSVIDSNLTSINDIGVSISMDDFGTGYSSLSYLRSYPFDTLKVDKSFINDITVDPGDLQLVGAAIAMGHGLNLKVVAEGIETEEQYQLLNALKCDYGQGYLFSKPLPQPAFEKLLQTQVENELANNLVSH</sequence>
<dbReference type="NCBIfam" id="TIGR00254">
    <property type="entry name" value="GGDEF"/>
    <property type="match status" value="1"/>
</dbReference>
<dbReference type="AlphaFoldDB" id="A0A3G8LSA8"/>
<feature type="transmembrane region" description="Helical" evidence="7">
    <location>
        <begin position="46"/>
        <end position="65"/>
    </location>
</feature>
<dbReference type="Pfam" id="PF00990">
    <property type="entry name" value="GGDEF"/>
    <property type="match status" value="1"/>
</dbReference>
<dbReference type="InterPro" id="IPR035919">
    <property type="entry name" value="EAL_sf"/>
</dbReference>
<keyword evidence="5 7" id="KW-1133">Transmembrane helix</keyword>
<dbReference type="Pfam" id="PF08447">
    <property type="entry name" value="PAS_3"/>
    <property type="match status" value="1"/>
</dbReference>
<organism evidence="12 13">
    <name type="scientific">Shewanella livingstonensis</name>
    <dbReference type="NCBI Taxonomy" id="150120"/>
    <lineage>
        <taxon>Bacteria</taxon>
        <taxon>Pseudomonadati</taxon>
        <taxon>Pseudomonadota</taxon>
        <taxon>Gammaproteobacteria</taxon>
        <taxon>Alteromonadales</taxon>
        <taxon>Shewanellaceae</taxon>
        <taxon>Shewanella</taxon>
    </lineage>
</organism>
<evidence type="ECO:0000313" key="13">
    <source>
        <dbReference type="Proteomes" id="UP000278035"/>
    </source>
</evidence>
<dbReference type="InterPro" id="IPR029787">
    <property type="entry name" value="Nucleotide_cyclase"/>
</dbReference>
<dbReference type="SUPFAM" id="SSF55785">
    <property type="entry name" value="PYP-like sensor domain (PAS domain)"/>
    <property type="match status" value="4"/>
</dbReference>
<protein>
    <submittedName>
        <fullName evidence="12">EAL domain-containing protein</fullName>
    </submittedName>
</protein>
<dbReference type="Proteomes" id="UP000278035">
    <property type="component" value="Chromosome"/>
</dbReference>
<dbReference type="InterPro" id="IPR011620">
    <property type="entry name" value="Sig_transdc_His_kinase_LytS_TM"/>
</dbReference>
<dbReference type="Pfam" id="PF08448">
    <property type="entry name" value="PAS_4"/>
    <property type="match status" value="1"/>
</dbReference>
<dbReference type="InterPro" id="IPR035965">
    <property type="entry name" value="PAS-like_dom_sf"/>
</dbReference>
<evidence type="ECO:0000256" key="5">
    <source>
        <dbReference type="ARBA" id="ARBA00022989"/>
    </source>
</evidence>
<feature type="transmembrane region" description="Helical" evidence="7">
    <location>
        <begin position="111"/>
        <end position="132"/>
    </location>
</feature>
<evidence type="ECO:0000259" key="9">
    <source>
        <dbReference type="PROSITE" id="PS50113"/>
    </source>
</evidence>
<feature type="domain" description="PAS" evidence="8">
    <location>
        <begin position="588"/>
        <end position="634"/>
    </location>
</feature>
<evidence type="ECO:0000259" key="8">
    <source>
        <dbReference type="PROSITE" id="PS50112"/>
    </source>
</evidence>
<evidence type="ECO:0000259" key="11">
    <source>
        <dbReference type="PROSITE" id="PS50887"/>
    </source>
</evidence>
<dbReference type="InterPro" id="IPR043128">
    <property type="entry name" value="Rev_trsase/Diguanyl_cyclase"/>
</dbReference>
<dbReference type="PANTHER" id="PTHR44757:SF2">
    <property type="entry name" value="BIOFILM ARCHITECTURE MAINTENANCE PROTEIN MBAA"/>
    <property type="match status" value="1"/>
</dbReference>
<feature type="domain" description="PAS" evidence="8">
    <location>
        <begin position="464"/>
        <end position="518"/>
    </location>
</feature>
<dbReference type="CDD" id="cd01948">
    <property type="entry name" value="EAL"/>
    <property type="match status" value="1"/>
</dbReference>
<evidence type="ECO:0000256" key="4">
    <source>
        <dbReference type="ARBA" id="ARBA00022692"/>
    </source>
</evidence>
<evidence type="ECO:0000313" key="12">
    <source>
        <dbReference type="EMBL" id="AZG72085.1"/>
    </source>
</evidence>
<dbReference type="Gene3D" id="3.30.70.270">
    <property type="match status" value="1"/>
</dbReference>
<dbReference type="SUPFAM" id="SSF141868">
    <property type="entry name" value="EAL domain-like"/>
    <property type="match status" value="1"/>
</dbReference>
<comment type="cofactor">
    <cofactor evidence="1">
        <name>Mg(2+)</name>
        <dbReference type="ChEBI" id="CHEBI:18420"/>
    </cofactor>
</comment>
<dbReference type="SMART" id="SM00086">
    <property type="entry name" value="PAC"/>
    <property type="match status" value="3"/>
</dbReference>
<reference evidence="13" key="1">
    <citation type="submission" date="2018-11" db="EMBL/GenBank/DDBJ databases">
        <title>Shewanella sp. M2.</title>
        <authorList>
            <person name="Hwang Y.J."/>
            <person name="Hwang C.Y."/>
        </authorList>
    </citation>
    <scope>NUCLEOTIDE SEQUENCE [LARGE SCALE GENOMIC DNA]</scope>
    <source>
        <strain evidence="13">LMG 19866</strain>
    </source>
</reference>
<keyword evidence="6 7" id="KW-0472">Membrane</keyword>
<dbReference type="InterPro" id="IPR000160">
    <property type="entry name" value="GGDEF_dom"/>
</dbReference>
<keyword evidence="13" id="KW-1185">Reference proteome</keyword>
<dbReference type="GO" id="GO:0000155">
    <property type="term" value="F:phosphorelay sensor kinase activity"/>
    <property type="evidence" value="ECO:0007669"/>
    <property type="project" value="InterPro"/>
</dbReference>
<feature type="domain" description="EAL" evidence="10">
    <location>
        <begin position="887"/>
        <end position="1141"/>
    </location>
</feature>
<dbReference type="Gene3D" id="3.20.20.450">
    <property type="entry name" value="EAL domain"/>
    <property type="match status" value="1"/>
</dbReference>
<dbReference type="GO" id="GO:0005886">
    <property type="term" value="C:plasma membrane"/>
    <property type="evidence" value="ECO:0007669"/>
    <property type="project" value="UniProtKB-SubCell"/>
</dbReference>
<dbReference type="OrthoDB" id="9816034at2"/>
<feature type="transmembrane region" description="Helical" evidence="7">
    <location>
        <begin position="77"/>
        <end position="105"/>
    </location>
</feature>
<feature type="domain" description="PAC" evidence="9">
    <location>
        <begin position="661"/>
        <end position="713"/>
    </location>
</feature>
<dbReference type="PROSITE" id="PS50112">
    <property type="entry name" value="PAS"/>
    <property type="match status" value="3"/>
</dbReference>
<dbReference type="InterPro" id="IPR000014">
    <property type="entry name" value="PAS"/>
</dbReference>
<evidence type="ECO:0000256" key="6">
    <source>
        <dbReference type="ARBA" id="ARBA00023136"/>
    </source>
</evidence>
<name>A0A3G8LSA8_9GAMM</name>